<comment type="caution">
    <text evidence="2">The sequence shown here is derived from an EMBL/GenBank/DDBJ whole genome shotgun (WGS) entry which is preliminary data.</text>
</comment>
<evidence type="ECO:0000313" key="3">
    <source>
        <dbReference type="Proteomes" id="UP000669317"/>
    </source>
</evidence>
<keyword evidence="3" id="KW-1185">Reference proteome</keyword>
<sequence length="67" mass="7559">MNHLGSSQRRTTSVMTAEQHELERCKQENARLKQLVVQLSEIALRHVAESAHSAQNVPDRLSEPPKS</sequence>
<accession>A0ABS3ZQI9</accession>
<dbReference type="EMBL" id="JAGIKT010000007">
    <property type="protein sequence ID" value="MBP0110442.1"/>
    <property type="molecule type" value="Genomic_DNA"/>
</dbReference>
<dbReference type="Proteomes" id="UP000669317">
    <property type="component" value="Unassembled WGS sequence"/>
</dbReference>
<feature type="compositionally biased region" description="Polar residues" evidence="1">
    <location>
        <begin position="1"/>
        <end position="16"/>
    </location>
</feature>
<protein>
    <submittedName>
        <fullName evidence="2">Uncharacterized protein</fullName>
    </submittedName>
</protein>
<name>A0ABS3ZQI9_9BRAD</name>
<organism evidence="2 3">
    <name type="scientific">Bradyrhizobium vignae</name>
    <dbReference type="NCBI Taxonomy" id="1549949"/>
    <lineage>
        <taxon>Bacteria</taxon>
        <taxon>Pseudomonadati</taxon>
        <taxon>Pseudomonadota</taxon>
        <taxon>Alphaproteobacteria</taxon>
        <taxon>Hyphomicrobiales</taxon>
        <taxon>Nitrobacteraceae</taxon>
        <taxon>Bradyrhizobium</taxon>
    </lineage>
</organism>
<evidence type="ECO:0000313" key="2">
    <source>
        <dbReference type="EMBL" id="MBP0110442.1"/>
    </source>
</evidence>
<gene>
    <name evidence="2" type="ORF">JWS04_04930</name>
</gene>
<reference evidence="2 3" key="1">
    <citation type="submission" date="2021-03" db="EMBL/GenBank/DDBJ databases">
        <title>Genome Sequence of Bradyrhizobium vignae strain ISRA400.</title>
        <authorList>
            <person name="Tisa L.S."/>
            <person name="Svistoonoff S."/>
            <person name="Hocher V."/>
            <person name="Fall S."/>
            <person name="Zaiya A."/>
            <person name="Naing D."/>
            <person name="Niang N."/>
            <person name="Diouf A."/>
            <person name="Dasylva M.C."/>
            <person name="Toure O."/>
            <person name="Gueye M."/>
            <person name="Gully D."/>
            <person name="Tisseyre P."/>
            <person name="Simpson S."/>
            <person name="Morris K."/>
            <person name="Thomas W.K."/>
        </authorList>
    </citation>
    <scope>NUCLEOTIDE SEQUENCE [LARGE SCALE GENOMIC DNA]</scope>
    <source>
        <strain evidence="2 3">ISRA400</strain>
    </source>
</reference>
<evidence type="ECO:0000256" key="1">
    <source>
        <dbReference type="SAM" id="MobiDB-lite"/>
    </source>
</evidence>
<dbReference type="RefSeq" id="WP_209294476.1">
    <property type="nucleotide sequence ID" value="NZ_JAGIKT010000007.1"/>
</dbReference>
<proteinExistence type="predicted"/>
<feature type="region of interest" description="Disordered" evidence="1">
    <location>
        <begin position="1"/>
        <end position="21"/>
    </location>
</feature>